<comment type="caution">
    <text evidence="7">The sequence shown here is derived from an EMBL/GenBank/DDBJ whole genome shotgun (WGS) entry which is preliminary data.</text>
</comment>
<evidence type="ECO:0000256" key="6">
    <source>
        <dbReference type="ARBA" id="ARBA00023136"/>
    </source>
</evidence>
<dbReference type="OrthoDB" id="3218509at2"/>
<accession>A0A2V4AHW7</accession>
<dbReference type="SUPFAM" id="SSF103473">
    <property type="entry name" value="MFS general substrate transporter"/>
    <property type="match status" value="1"/>
</dbReference>
<dbReference type="EMBL" id="MASW01000007">
    <property type="protein sequence ID" value="PXY19241.1"/>
    <property type="molecule type" value="Genomic_DNA"/>
</dbReference>
<dbReference type="Pfam" id="PF07690">
    <property type="entry name" value="MFS_1"/>
    <property type="match status" value="1"/>
</dbReference>
<reference evidence="7 8" key="1">
    <citation type="submission" date="2016-07" db="EMBL/GenBank/DDBJ databases">
        <title>Draft genome sequence of Prauserella muralis DSM 45305, isolated from a mould-covered wall in an indoor environment.</title>
        <authorList>
            <person name="Ruckert C."/>
            <person name="Albersmeier A."/>
            <person name="Jiang C.-L."/>
            <person name="Jiang Y."/>
            <person name="Kalinowski J."/>
            <person name="Schneider O."/>
            <person name="Winkler A."/>
            <person name="Zotchev S.B."/>
        </authorList>
    </citation>
    <scope>NUCLEOTIDE SEQUENCE [LARGE SCALE GENOMIC DNA]</scope>
    <source>
        <strain evidence="7 8">DSM 45305</strain>
    </source>
</reference>
<dbReference type="GO" id="GO:0022857">
    <property type="term" value="F:transmembrane transporter activity"/>
    <property type="evidence" value="ECO:0007669"/>
    <property type="project" value="InterPro"/>
</dbReference>
<evidence type="ECO:0000256" key="2">
    <source>
        <dbReference type="ARBA" id="ARBA00022448"/>
    </source>
</evidence>
<dbReference type="PROSITE" id="PS50850">
    <property type="entry name" value="MFS"/>
    <property type="match status" value="1"/>
</dbReference>
<dbReference type="Gene3D" id="1.20.1720.10">
    <property type="entry name" value="Multidrug resistance protein D"/>
    <property type="match status" value="1"/>
</dbReference>
<evidence type="ECO:0000313" key="8">
    <source>
        <dbReference type="Proteomes" id="UP000249915"/>
    </source>
</evidence>
<dbReference type="CDD" id="cd17321">
    <property type="entry name" value="MFS_MMR_MDR_like"/>
    <property type="match status" value="1"/>
</dbReference>
<comment type="subcellular location">
    <subcellularLocation>
        <location evidence="1">Cell membrane</location>
        <topology evidence="1">Multi-pass membrane protein</topology>
    </subcellularLocation>
</comment>
<dbReference type="RefSeq" id="WP_112285170.1">
    <property type="nucleotide sequence ID" value="NZ_MASW01000007.1"/>
</dbReference>
<dbReference type="InterPro" id="IPR020846">
    <property type="entry name" value="MFS_dom"/>
</dbReference>
<keyword evidence="2" id="KW-0813">Transport</keyword>
<dbReference type="AlphaFoldDB" id="A0A2V4AHW7"/>
<keyword evidence="8" id="KW-1185">Reference proteome</keyword>
<keyword evidence="6" id="KW-0472">Membrane</keyword>
<evidence type="ECO:0000256" key="1">
    <source>
        <dbReference type="ARBA" id="ARBA00004651"/>
    </source>
</evidence>
<dbReference type="Gene3D" id="1.20.1250.20">
    <property type="entry name" value="MFS general substrate transporter like domains"/>
    <property type="match status" value="1"/>
</dbReference>
<protein>
    <submittedName>
        <fullName evidence="7">MFS transporter</fullName>
    </submittedName>
</protein>
<evidence type="ECO:0000256" key="3">
    <source>
        <dbReference type="ARBA" id="ARBA00022475"/>
    </source>
</evidence>
<evidence type="ECO:0000256" key="4">
    <source>
        <dbReference type="ARBA" id="ARBA00022692"/>
    </source>
</evidence>
<keyword evidence="5" id="KW-1133">Transmembrane helix</keyword>
<keyword evidence="3" id="KW-1003">Cell membrane</keyword>
<dbReference type="PANTHER" id="PTHR42718">
    <property type="entry name" value="MAJOR FACILITATOR SUPERFAMILY MULTIDRUG TRANSPORTER MFSC"/>
    <property type="match status" value="1"/>
</dbReference>
<evidence type="ECO:0000313" key="7">
    <source>
        <dbReference type="EMBL" id="PXY19241.1"/>
    </source>
</evidence>
<gene>
    <name evidence="7" type="ORF">BAY60_31135</name>
</gene>
<evidence type="ECO:0000256" key="5">
    <source>
        <dbReference type="ARBA" id="ARBA00022989"/>
    </source>
</evidence>
<dbReference type="InterPro" id="IPR036259">
    <property type="entry name" value="MFS_trans_sf"/>
</dbReference>
<keyword evidence="4" id="KW-0812">Transmembrane</keyword>
<dbReference type="Proteomes" id="UP000249915">
    <property type="component" value="Unassembled WGS sequence"/>
</dbReference>
<dbReference type="GO" id="GO:0005886">
    <property type="term" value="C:plasma membrane"/>
    <property type="evidence" value="ECO:0007669"/>
    <property type="project" value="UniProtKB-SubCell"/>
</dbReference>
<proteinExistence type="predicted"/>
<dbReference type="PANTHER" id="PTHR42718:SF47">
    <property type="entry name" value="METHYL VIOLOGEN RESISTANCE PROTEIN SMVA"/>
    <property type="match status" value="1"/>
</dbReference>
<sequence>MSSPTMPDARARAGGREWAGLAVLALPTLLLAIDNSVLFLALPELSTDLRPTATQELWIMDSYGFLVAGFLLTMGGLGDRIGRRRLLLGGAAAFGAASVLAAYSTSAEMLIAARALLGIAGSTLMPSALALISTMFRDPRQRSLAVGVFVSCFMGGAALGPVVGGLLLDHFWWGSVFLLGVPVMVLLFVAGPVLLPAHRGSGSGRLDLPSVGLSLAAVLPVVYGLKELAGQGPWWRALLVAAAGAGFAAAFVRRQRRLADPLLDLRLFGRPAFRAALGILLCGMVLQGGLYLVMSQYLQLVEGLSPLRAGLWLVSPALALVVGSLLSPLLARRLRPATVIGAGLAVSAAGFAVLGLAGSDAGLPVLVTAMAVGFFGGAPIGALGIDLVVGSAPPEKAGSASSVAETSGELGVALGVATLGSVAGAVYRAQVVVPPATPGEAADAVSATLAGAVTAAERLPAGLASEVLETARSAFTTGLSVVAVVSAGIAAVLAVLAGTTLRRVRSGVRQEP</sequence>
<dbReference type="InterPro" id="IPR011701">
    <property type="entry name" value="MFS"/>
</dbReference>
<organism evidence="7 8">
    <name type="scientific">Prauserella muralis</name>
    <dbReference type="NCBI Taxonomy" id="588067"/>
    <lineage>
        <taxon>Bacteria</taxon>
        <taxon>Bacillati</taxon>
        <taxon>Actinomycetota</taxon>
        <taxon>Actinomycetes</taxon>
        <taxon>Pseudonocardiales</taxon>
        <taxon>Pseudonocardiaceae</taxon>
        <taxon>Prauserella</taxon>
    </lineage>
</organism>
<name>A0A2V4AHW7_9PSEU</name>